<dbReference type="InterPro" id="IPR037042">
    <property type="entry name" value="YdaT-like_sf"/>
</dbReference>
<dbReference type="AlphaFoldDB" id="A0AAW3SRC2"/>
<protein>
    <submittedName>
        <fullName evidence="1">tRNA-(Guanine-N1)-methyltransferase</fullName>
    </submittedName>
</protein>
<comment type="caution">
    <text evidence="1">The sequence shown here is derived from an EMBL/GenBank/DDBJ whole genome shotgun (WGS) entry which is preliminary data.</text>
</comment>
<name>A0AAW3SRC2_9GAMM</name>
<evidence type="ECO:0000313" key="1">
    <source>
        <dbReference type="EMBL" id="MBA5203065.1"/>
    </source>
</evidence>
<dbReference type="RefSeq" id="WP_181844662.1">
    <property type="nucleotide sequence ID" value="NZ_JACERJ010000002.1"/>
</dbReference>
<dbReference type="Pfam" id="PF06254">
    <property type="entry name" value="YdaT_toxin"/>
    <property type="match status" value="1"/>
</dbReference>
<gene>
    <name evidence="1" type="ORF">H2Y57_05110</name>
</gene>
<dbReference type="EMBL" id="JACERJ010000002">
    <property type="protein sequence ID" value="MBA5203065.1"/>
    <property type="molecule type" value="Genomic_DNA"/>
</dbReference>
<dbReference type="Gene3D" id="1.10.3600.10">
    <property type="entry name" value="Putative bacterial toxin ydaT"/>
    <property type="match status" value="1"/>
</dbReference>
<accession>A0AAW3SRC2</accession>
<dbReference type="Proteomes" id="UP000557749">
    <property type="component" value="Unassembled WGS sequence"/>
</dbReference>
<reference evidence="1 2" key="1">
    <citation type="submission" date="2020-07" db="EMBL/GenBank/DDBJ databases">
        <title>Characterization of Pectobacterium aroidearum strains causing soft rot on Amorphophallus konjac.</title>
        <authorList>
            <person name="Xie H."/>
        </authorList>
    </citation>
    <scope>NUCLEOTIDE SEQUENCE [LARGE SCALE GENOMIC DNA]</scope>
    <source>
        <strain evidence="1 2">MY7</strain>
    </source>
</reference>
<proteinExistence type="predicted"/>
<dbReference type="InterPro" id="IPR009364">
    <property type="entry name" value="YdaT-like"/>
</dbReference>
<sequence length="153" mass="17313">MDIQILKNEVEAWAIEAGQETVAIEITRQFFIAGGDPHIRLNDIERDGVADWKAINNNRQQIFRWLRSDSKSAQRKIKALSNSIRLALPAERRARLSDEISVMYLVSMAIREFSAAIIAILLNDRDMSHQLAVANTAIAAMMPILQKQRLTTV</sequence>
<organism evidence="1 2">
    <name type="scientific">Pectobacterium aroidearum</name>
    <dbReference type="NCBI Taxonomy" id="1201031"/>
    <lineage>
        <taxon>Bacteria</taxon>
        <taxon>Pseudomonadati</taxon>
        <taxon>Pseudomonadota</taxon>
        <taxon>Gammaproteobacteria</taxon>
        <taxon>Enterobacterales</taxon>
        <taxon>Pectobacteriaceae</taxon>
        <taxon>Pectobacterium</taxon>
    </lineage>
</organism>
<evidence type="ECO:0000313" key="2">
    <source>
        <dbReference type="Proteomes" id="UP000557749"/>
    </source>
</evidence>